<dbReference type="Pfam" id="PF02844">
    <property type="entry name" value="GARS_N"/>
    <property type="match status" value="1"/>
</dbReference>
<dbReference type="Gene3D" id="3.30.1490.20">
    <property type="entry name" value="ATP-grasp fold, A domain"/>
    <property type="match status" value="1"/>
</dbReference>
<dbReference type="Pfam" id="PF01071">
    <property type="entry name" value="GARS_A"/>
    <property type="match status" value="1"/>
</dbReference>
<evidence type="ECO:0000313" key="14">
    <source>
        <dbReference type="Proteomes" id="UP000587760"/>
    </source>
</evidence>
<dbReference type="SUPFAM" id="SSF56059">
    <property type="entry name" value="Glutathione synthetase ATP-binding domain-like"/>
    <property type="match status" value="1"/>
</dbReference>
<dbReference type="NCBIfam" id="TIGR00877">
    <property type="entry name" value="purD"/>
    <property type="match status" value="1"/>
</dbReference>
<sequence length="415" mass="44330">MKILITGGGGREHALAVKLVENPEVETIFCAPGNGATALMAKCRNIDEGTPEELASFALREGVELTVPGAEDLLVAGIADTFKKKNLKIFGPHKAAAMLEGSKSFAKDFMKRHGIRTAAYETFTSSEKALSYVETAPLPAVVKADGLAAGKGVIICATREEAVKAVKDIMVNNCFGEAGNSVVIEEFLTGVEASILSVFDGKKITPFISAKDHKKIGEGETGLNTGGMGVIAPNPYVTDKIFNDFRDNIMLPTAAGLIADDLSFSGIIFFGLMINEKGVYLLEYNLRMGDPETQAVLPLLKTDLLEIIDKAMDKGLSEEDLEWSGNCSCAVVQASGGYPLEYAKGYEISGINNDDIVYISGAQLKDGKLLTSGGRVLTVVGMGADAESARTEAYGLIDKIHFTDQYYRKDIGTNL</sequence>
<dbReference type="GO" id="GO:0046872">
    <property type="term" value="F:metal ion binding"/>
    <property type="evidence" value="ECO:0007669"/>
    <property type="project" value="InterPro"/>
</dbReference>
<dbReference type="PANTHER" id="PTHR43472:SF1">
    <property type="entry name" value="PHOSPHORIBOSYLAMINE--GLYCINE LIGASE, CHLOROPLASTIC"/>
    <property type="match status" value="1"/>
</dbReference>
<dbReference type="InterPro" id="IPR000115">
    <property type="entry name" value="PRibGlycinamide_synth"/>
</dbReference>
<evidence type="ECO:0000256" key="7">
    <source>
        <dbReference type="ARBA" id="ARBA00038345"/>
    </source>
</evidence>
<dbReference type="InterPro" id="IPR011054">
    <property type="entry name" value="Rudment_hybrid_motif"/>
</dbReference>
<dbReference type="SMART" id="SM01210">
    <property type="entry name" value="GARS_C"/>
    <property type="match status" value="1"/>
</dbReference>
<proteinExistence type="inferred from homology"/>
<dbReference type="InterPro" id="IPR020561">
    <property type="entry name" value="PRibGlycinamid_synth_ATP-grasp"/>
</dbReference>
<organism evidence="13 14">
    <name type="scientific">Spirochaeta isovalerica</name>
    <dbReference type="NCBI Taxonomy" id="150"/>
    <lineage>
        <taxon>Bacteria</taxon>
        <taxon>Pseudomonadati</taxon>
        <taxon>Spirochaetota</taxon>
        <taxon>Spirochaetia</taxon>
        <taxon>Spirochaetales</taxon>
        <taxon>Spirochaetaceae</taxon>
        <taxon>Spirochaeta</taxon>
    </lineage>
</organism>
<feature type="domain" description="ATP-grasp" evidence="12">
    <location>
        <begin position="107"/>
        <end position="313"/>
    </location>
</feature>
<dbReference type="SUPFAM" id="SSF51246">
    <property type="entry name" value="Rudiment single hybrid motif"/>
    <property type="match status" value="1"/>
</dbReference>
<dbReference type="InterPro" id="IPR037123">
    <property type="entry name" value="PRibGlycinamide_synth_C_sf"/>
</dbReference>
<evidence type="ECO:0000256" key="1">
    <source>
        <dbReference type="ARBA" id="ARBA00005174"/>
    </source>
</evidence>
<dbReference type="GO" id="GO:0005524">
    <property type="term" value="F:ATP binding"/>
    <property type="evidence" value="ECO:0007669"/>
    <property type="project" value="UniProtKB-UniRule"/>
</dbReference>
<dbReference type="FunFam" id="3.30.1490.20:FF:000006">
    <property type="entry name" value="phosphoribosylamine--glycine ligase, chloroplastic-like"/>
    <property type="match status" value="1"/>
</dbReference>
<dbReference type="Gene3D" id="3.30.470.20">
    <property type="entry name" value="ATP-grasp fold, B domain"/>
    <property type="match status" value="1"/>
</dbReference>
<dbReference type="InterPro" id="IPR013815">
    <property type="entry name" value="ATP_grasp_subdomain_1"/>
</dbReference>
<dbReference type="EMBL" id="JACHGJ010000001">
    <property type="protein sequence ID" value="MBB6478640.1"/>
    <property type="molecule type" value="Genomic_DNA"/>
</dbReference>
<dbReference type="AlphaFoldDB" id="A0A841R6G7"/>
<evidence type="ECO:0000259" key="12">
    <source>
        <dbReference type="PROSITE" id="PS50975"/>
    </source>
</evidence>
<evidence type="ECO:0000256" key="5">
    <source>
        <dbReference type="ARBA" id="ARBA00022755"/>
    </source>
</evidence>
<gene>
    <name evidence="10" type="primary">purD</name>
    <name evidence="13" type="ORF">HNR50_000273</name>
</gene>
<comment type="similarity">
    <text evidence="7 10">Belongs to the GARS family.</text>
</comment>
<keyword evidence="5 10" id="KW-0658">Purine biosynthesis</keyword>
<dbReference type="SUPFAM" id="SSF52440">
    <property type="entry name" value="PreATP-grasp domain"/>
    <property type="match status" value="1"/>
</dbReference>
<keyword evidence="3 10" id="KW-0436">Ligase</keyword>
<dbReference type="Pfam" id="PF02843">
    <property type="entry name" value="GARS_C"/>
    <property type="match status" value="1"/>
</dbReference>
<dbReference type="RefSeq" id="WP_184742671.1">
    <property type="nucleotide sequence ID" value="NZ_JACHGJ010000001.1"/>
</dbReference>
<reference evidence="13 14" key="1">
    <citation type="submission" date="2020-08" db="EMBL/GenBank/DDBJ databases">
        <title>Genomic Encyclopedia of Type Strains, Phase IV (KMG-IV): sequencing the most valuable type-strain genomes for metagenomic binning, comparative biology and taxonomic classification.</title>
        <authorList>
            <person name="Goeker M."/>
        </authorList>
    </citation>
    <scope>NUCLEOTIDE SEQUENCE [LARGE SCALE GENOMIC DNA]</scope>
    <source>
        <strain evidence="13 14">DSM 2461</strain>
    </source>
</reference>
<evidence type="ECO:0000256" key="11">
    <source>
        <dbReference type="PROSITE-ProRule" id="PRU00409"/>
    </source>
</evidence>
<dbReference type="Gene3D" id="3.90.600.10">
    <property type="entry name" value="Phosphoribosylglycinamide synthetase, C-terminal domain"/>
    <property type="match status" value="1"/>
</dbReference>
<comment type="pathway">
    <text evidence="1 10">Purine metabolism; IMP biosynthesis via de novo pathway; N(1)-(5-phospho-D-ribosyl)glycinamide from 5-phospho-alpha-D-ribose 1-diphosphate: step 2/2.</text>
</comment>
<evidence type="ECO:0000256" key="4">
    <source>
        <dbReference type="ARBA" id="ARBA00022741"/>
    </source>
</evidence>
<dbReference type="HAMAP" id="MF_00138">
    <property type="entry name" value="GARS"/>
    <property type="match status" value="1"/>
</dbReference>
<name>A0A841R6G7_9SPIO</name>
<dbReference type="Gene3D" id="3.40.50.20">
    <property type="match status" value="1"/>
</dbReference>
<evidence type="ECO:0000256" key="8">
    <source>
        <dbReference type="ARBA" id="ARBA00042242"/>
    </source>
</evidence>
<dbReference type="InterPro" id="IPR020560">
    <property type="entry name" value="PRibGlycinamide_synth_C-dom"/>
</dbReference>
<keyword evidence="6 11" id="KW-0067">ATP-binding</keyword>
<dbReference type="EC" id="6.3.4.13" evidence="2 10"/>
<dbReference type="PANTHER" id="PTHR43472">
    <property type="entry name" value="PHOSPHORIBOSYLAMINE--GLYCINE LIGASE"/>
    <property type="match status" value="1"/>
</dbReference>
<dbReference type="PROSITE" id="PS50975">
    <property type="entry name" value="ATP_GRASP"/>
    <property type="match status" value="1"/>
</dbReference>
<comment type="catalytic activity">
    <reaction evidence="10">
        <text>5-phospho-beta-D-ribosylamine + glycine + ATP = N(1)-(5-phospho-beta-D-ribosyl)glycinamide + ADP + phosphate + H(+)</text>
        <dbReference type="Rhea" id="RHEA:17453"/>
        <dbReference type="ChEBI" id="CHEBI:15378"/>
        <dbReference type="ChEBI" id="CHEBI:30616"/>
        <dbReference type="ChEBI" id="CHEBI:43474"/>
        <dbReference type="ChEBI" id="CHEBI:57305"/>
        <dbReference type="ChEBI" id="CHEBI:58681"/>
        <dbReference type="ChEBI" id="CHEBI:143788"/>
        <dbReference type="ChEBI" id="CHEBI:456216"/>
        <dbReference type="EC" id="6.3.4.13"/>
    </reaction>
</comment>
<dbReference type="InterPro" id="IPR011761">
    <property type="entry name" value="ATP-grasp"/>
</dbReference>
<evidence type="ECO:0000256" key="9">
    <source>
        <dbReference type="ARBA" id="ARBA00042864"/>
    </source>
</evidence>
<dbReference type="GO" id="GO:0004637">
    <property type="term" value="F:phosphoribosylamine-glycine ligase activity"/>
    <property type="evidence" value="ECO:0007669"/>
    <property type="project" value="UniProtKB-UniRule"/>
</dbReference>
<dbReference type="SMART" id="SM01209">
    <property type="entry name" value="GARS_A"/>
    <property type="match status" value="1"/>
</dbReference>
<comment type="caution">
    <text evidence="13">The sequence shown here is derived from an EMBL/GenBank/DDBJ whole genome shotgun (WGS) entry which is preliminary data.</text>
</comment>
<keyword evidence="14" id="KW-1185">Reference proteome</keyword>
<evidence type="ECO:0000256" key="6">
    <source>
        <dbReference type="ARBA" id="ARBA00022840"/>
    </source>
</evidence>
<evidence type="ECO:0000256" key="3">
    <source>
        <dbReference type="ARBA" id="ARBA00022598"/>
    </source>
</evidence>
<dbReference type="UniPathway" id="UPA00074">
    <property type="reaction ID" value="UER00125"/>
</dbReference>
<keyword evidence="4 11" id="KW-0547">Nucleotide-binding</keyword>
<accession>A0A841R6G7</accession>
<evidence type="ECO:0000313" key="13">
    <source>
        <dbReference type="EMBL" id="MBB6478640.1"/>
    </source>
</evidence>
<dbReference type="GO" id="GO:0009113">
    <property type="term" value="P:purine nucleobase biosynthetic process"/>
    <property type="evidence" value="ECO:0007669"/>
    <property type="project" value="InterPro"/>
</dbReference>
<dbReference type="GO" id="GO:0006189">
    <property type="term" value="P:'de novo' IMP biosynthetic process"/>
    <property type="evidence" value="ECO:0007669"/>
    <property type="project" value="UniProtKB-UniRule"/>
</dbReference>
<evidence type="ECO:0000256" key="2">
    <source>
        <dbReference type="ARBA" id="ARBA00013255"/>
    </source>
</evidence>
<dbReference type="InterPro" id="IPR020562">
    <property type="entry name" value="PRibGlycinamide_synth_N"/>
</dbReference>
<dbReference type="Proteomes" id="UP000587760">
    <property type="component" value="Unassembled WGS sequence"/>
</dbReference>
<protein>
    <recommendedName>
        <fullName evidence="2 10">Phosphoribosylamine--glycine ligase</fullName>
        <ecNumber evidence="2 10">6.3.4.13</ecNumber>
    </recommendedName>
    <alternativeName>
        <fullName evidence="10">GARS</fullName>
    </alternativeName>
    <alternativeName>
        <fullName evidence="8 10">Glycinamide ribonucleotide synthetase</fullName>
    </alternativeName>
    <alternativeName>
        <fullName evidence="9 10">Phosphoribosylglycinamide synthetase</fullName>
    </alternativeName>
</protein>
<evidence type="ECO:0000256" key="10">
    <source>
        <dbReference type="HAMAP-Rule" id="MF_00138"/>
    </source>
</evidence>
<dbReference type="InterPro" id="IPR016185">
    <property type="entry name" value="PreATP-grasp_dom_sf"/>
</dbReference>